<feature type="transmembrane region" description="Helical" evidence="7">
    <location>
        <begin position="298"/>
        <end position="321"/>
    </location>
</feature>
<comment type="similarity">
    <text evidence="6">Belongs to the ABC-4 integral membrane protein family.</text>
</comment>
<evidence type="ECO:0000256" key="3">
    <source>
        <dbReference type="ARBA" id="ARBA00022692"/>
    </source>
</evidence>
<dbReference type="OrthoDB" id="5101691at2"/>
<reference evidence="9 10" key="1">
    <citation type="submission" date="2018-10" db="EMBL/GenBank/DDBJ databases">
        <title>Sequencing the genomes of 1000 actinobacteria strains.</title>
        <authorList>
            <person name="Klenk H.-P."/>
        </authorList>
    </citation>
    <scope>NUCLEOTIDE SEQUENCE [LARGE SCALE GENOMIC DNA]</scope>
    <source>
        <strain evidence="9 10">DSM 45175</strain>
    </source>
</reference>
<dbReference type="PANTHER" id="PTHR30572:SF4">
    <property type="entry name" value="ABC TRANSPORTER PERMEASE YTRF"/>
    <property type="match status" value="1"/>
</dbReference>
<keyword evidence="3 7" id="KW-0812">Transmembrane</keyword>
<feature type="transmembrane region" description="Helical" evidence="7">
    <location>
        <begin position="433"/>
        <end position="454"/>
    </location>
</feature>
<evidence type="ECO:0000256" key="7">
    <source>
        <dbReference type="SAM" id="Phobius"/>
    </source>
</evidence>
<organism evidence="9 10">
    <name type="scientific">Micromonospora pisi</name>
    <dbReference type="NCBI Taxonomy" id="589240"/>
    <lineage>
        <taxon>Bacteria</taxon>
        <taxon>Bacillati</taxon>
        <taxon>Actinomycetota</taxon>
        <taxon>Actinomycetes</taxon>
        <taxon>Micromonosporales</taxon>
        <taxon>Micromonosporaceae</taxon>
        <taxon>Micromonospora</taxon>
    </lineage>
</organism>
<protein>
    <submittedName>
        <fullName evidence="9">FtsX-like permease family protein</fullName>
    </submittedName>
</protein>
<evidence type="ECO:0000256" key="1">
    <source>
        <dbReference type="ARBA" id="ARBA00004651"/>
    </source>
</evidence>
<sequence length="1066" mass="110068">MRLVLRRARAVRGLLLAATGATLIAAALLTGLAGYSQQVVETGTASAIDSASPQERSLLVRGSTGGSVEALRQRDAALRKEVDGGLSGLPTSVSAAGYGAGRQLSGRVGNAVPDADGVVFASVVFLDDLAEHAELSSGTWPQPGHSPVQTVLGERIAEILGVQVGDQVPVTDRVSGKTSNLSVVGIWHPHDPTASYWRLSPDVADGHAPGSSTYGPFVVDQADFMNHFITSASAAWLVEPDLTNASVAQLSQLGNTIPRLTSELPKAAGLGTSGVATTSINALTQRLERANLVGRSTLVTPMLLVIVLGGYALVLVAALLVEQRRGENSLLQARGAARNQIAGLAVREATLVALPAALIAPLLATEGLHLADRIPLLASVGLHFDTQPRPMSWLVAGLAAAGCVLAISGPSLRRSGTYVAELANRSRPGRRAAAQRAGIDLALVALAVLGWFQLRQYSSPLSSARSTGQLGIDPLLAATPTLGVLAGAVLALRVLPPLTRLAERFVDRKPWTATMFGTWQAGRRPHAGPVLLLALAVAVSTLAWCLASTSERSLVDQANHQVGADLRLVETTGVPNPERAAELAALPGARTVLPAWREGLQLGPAAEPASMVAIDTLAGADLIRMRDDLVDGGSAADALRGLGRQRVNAPYAELPAGARQLSGVISTTVSGPDLVSDQIRSEAVFVGPNSSFVKVPIGTSQNGRALRFTIDLPAGAAPAQLAGFTNEGTGQSGMEVDWLLTELRAGGGDTAAQIDLRPGNEWRVVNPFGQEEAAIAGPGSLSTSYVYNGPSNSTGIRLTQMAITRATGDLPVPVLVTPPALAALRTKVGGEMTIPVGATKAKIKIIGTVESVPGDTEPAAILADLPSLSNVFFHDSGVIRSPQEWWIATDPGQQAATALAAAQLRDLVVFDRQAIAGQLDPYGVGARGALFAAALGALLLAAVGIAVDVSATARRRANEMAVLHTLGAGHRLLARSLIAEQAFLSGIGVLVGLGVGVAVAATMAPLVILTPSAGRPSPLPLLDVDWPPVIGTTLGLLLLALLLSGLVAATMRQRLVAAQLRIGDDR</sequence>
<feature type="transmembrane region" description="Helical" evidence="7">
    <location>
        <begin position="530"/>
        <end position="549"/>
    </location>
</feature>
<proteinExistence type="inferred from homology"/>
<dbReference type="InterPro" id="IPR003838">
    <property type="entry name" value="ABC3_permease_C"/>
</dbReference>
<keyword evidence="10" id="KW-1185">Reference proteome</keyword>
<keyword evidence="5 7" id="KW-0472">Membrane</keyword>
<accession>A0A495JL24</accession>
<name>A0A495JL24_9ACTN</name>
<evidence type="ECO:0000313" key="10">
    <source>
        <dbReference type="Proteomes" id="UP000277671"/>
    </source>
</evidence>
<feature type="transmembrane region" description="Helical" evidence="7">
    <location>
        <begin position="341"/>
        <end position="364"/>
    </location>
</feature>
<feature type="transmembrane region" description="Helical" evidence="7">
    <location>
        <begin position="391"/>
        <end position="412"/>
    </location>
</feature>
<dbReference type="GO" id="GO:0022857">
    <property type="term" value="F:transmembrane transporter activity"/>
    <property type="evidence" value="ECO:0007669"/>
    <property type="project" value="TreeGrafter"/>
</dbReference>
<dbReference type="InterPro" id="IPR050250">
    <property type="entry name" value="Macrolide_Exporter_MacB"/>
</dbReference>
<feature type="transmembrane region" description="Helical" evidence="7">
    <location>
        <begin position="1029"/>
        <end position="1051"/>
    </location>
</feature>
<dbReference type="Pfam" id="PF02687">
    <property type="entry name" value="FtsX"/>
    <property type="match status" value="2"/>
</dbReference>
<evidence type="ECO:0000256" key="6">
    <source>
        <dbReference type="ARBA" id="ARBA00038076"/>
    </source>
</evidence>
<evidence type="ECO:0000259" key="8">
    <source>
        <dbReference type="Pfam" id="PF02687"/>
    </source>
</evidence>
<comment type="subcellular location">
    <subcellularLocation>
        <location evidence="1">Cell membrane</location>
        <topology evidence="1">Multi-pass membrane protein</topology>
    </subcellularLocation>
</comment>
<feature type="transmembrane region" description="Helical" evidence="7">
    <location>
        <begin position="982"/>
        <end position="1009"/>
    </location>
</feature>
<feature type="transmembrane region" description="Helical" evidence="7">
    <location>
        <begin position="928"/>
        <end position="947"/>
    </location>
</feature>
<dbReference type="Proteomes" id="UP000277671">
    <property type="component" value="Unassembled WGS sequence"/>
</dbReference>
<gene>
    <name evidence="9" type="ORF">BDK92_3389</name>
</gene>
<feature type="domain" description="ABC3 transporter permease C-terminal" evidence="8">
    <location>
        <begin position="932"/>
        <end position="1051"/>
    </location>
</feature>
<feature type="transmembrane region" description="Helical" evidence="7">
    <location>
        <begin position="474"/>
        <end position="495"/>
    </location>
</feature>
<keyword evidence="4 7" id="KW-1133">Transmembrane helix</keyword>
<evidence type="ECO:0000313" key="9">
    <source>
        <dbReference type="EMBL" id="RKR89052.1"/>
    </source>
</evidence>
<evidence type="ECO:0000256" key="2">
    <source>
        <dbReference type="ARBA" id="ARBA00022475"/>
    </source>
</evidence>
<dbReference type="PANTHER" id="PTHR30572">
    <property type="entry name" value="MEMBRANE COMPONENT OF TRANSPORTER-RELATED"/>
    <property type="match status" value="1"/>
</dbReference>
<dbReference type="GO" id="GO:0005886">
    <property type="term" value="C:plasma membrane"/>
    <property type="evidence" value="ECO:0007669"/>
    <property type="project" value="UniProtKB-SubCell"/>
</dbReference>
<feature type="domain" description="ABC3 transporter permease C-terminal" evidence="8">
    <location>
        <begin position="302"/>
        <end position="414"/>
    </location>
</feature>
<comment type="caution">
    <text evidence="9">The sequence shown here is derived from an EMBL/GenBank/DDBJ whole genome shotgun (WGS) entry which is preliminary data.</text>
</comment>
<dbReference type="AlphaFoldDB" id="A0A495JL24"/>
<evidence type="ECO:0000256" key="5">
    <source>
        <dbReference type="ARBA" id="ARBA00023136"/>
    </source>
</evidence>
<evidence type="ECO:0000256" key="4">
    <source>
        <dbReference type="ARBA" id="ARBA00022989"/>
    </source>
</evidence>
<dbReference type="EMBL" id="RBKT01000001">
    <property type="protein sequence ID" value="RKR89052.1"/>
    <property type="molecule type" value="Genomic_DNA"/>
</dbReference>
<keyword evidence="2" id="KW-1003">Cell membrane</keyword>